<evidence type="ECO:0008006" key="4">
    <source>
        <dbReference type="Google" id="ProtNLM"/>
    </source>
</evidence>
<gene>
    <name evidence="2" type="ORF">GCM10023188_14870</name>
</gene>
<sequence>MDNEYHVMGMNMVWWIIWMVLIFAIFFFPTPRTRVYRETPLDILQKKYASGKMATEEYEERKAILQRDKGK</sequence>
<reference evidence="3" key="1">
    <citation type="journal article" date="2019" name="Int. J. Syst. Evol. Microbiol.">
        <title>The Global Catalogue of Microorganisms (GCM) 10K type strain sequencing project: providing services to taxonomists for standard genome sequencing and annotation.</title>
        <authorList>
            <consortium name="The Broad Institute Genomics Platform"/>
            <consortium name="The Broad Institute Genome Sequencing Center for Infectious Disease"/>
            <person name="Wu L."/>
            <person name="Ma J."/>
        </authorList>
    </citation>
    <scope>NUCLEOTIDE SEQUENCE [LARGE SCALE GENOMIC DNA]</scope>
    <source>
        <strain evidence="3">JCM 17926</strain>
    </source>
</reference>
<accession>A0ABP8LGV9</accession>
<keyword evidence="3" id="KW-1185">Reference proteome</keyword>
<feature type="transmembrane region" description="Helical" evidence="1">
    <location>
        <begin position="12"/>
        <end position="28"/>
    </location>
</feature>
<evidence type="ECO:0000313" key="2">
    <source>
        <dbReference type="EMBL" id="GAA4429468.1"/>
    </source>
</evidence>
<dbReference type="RefSeq" id="WP_345157976.1">
    <property type="nucleotide sequence ID" value="NZ_BAABHC010000005.1"/>
</dbReference>
<name>A0ABP8LGV9_9BACT</name>
<protein>
    <recommendedName>
        <fullName evidence="4">SHOCT domain-containing protein</fullName>
    </recommendedName>
</protein>
<comment type="caution">
    <text evidence="2">The sequence shown here is derived from an EMBL/GenBank/DDBJ whole genome shotgun (WGS) entry which is preliminary data.</text>
</comment>
<keyword evidence="1" id="KW-0472">Membrane</keyword>
<proteinExistence type="predicted"/>
<keyword evidence="1" id="KW-0812">Transmembrane</keyword>
<dbReference type="EMBL" id="BAABHC010000005">
    <property type="protein sequence ID" value="GAA4429468.1"/>
    <property type="molecule type" value="Genomic_DNA"/>
</dbReference>
<dbReference type="Proteomes" id="UP001500552">
    <property type="component" value="Unassembled WGS sequence"/>
</dbReference>
<organism evidence="2 3">
    <name type="scientific">Pontibacter saemangeumensis</name>
    <dbReference type="NCBI Taxonomy" id="1084525"/>
    <lineage>
        <taxon>Bacteria</taxon>
        <taxon>Pseudomonadati</taxon>
        <taxon>Bacteroidota</taxon>
        <taxon>Cytophagia</taxon>
        <taxon>Cytophagales</taxon>
        <taxon>Hymenobacteraceae</taxon>
        <taxon>Pontibacter</taxon>
    </lineage>
</organism>
<keyword evidence="1" id="KW-1133">Transmembrane helix</keyword>
<evidence type="ECO:0000256" key="1">
    <source>
        <dbReference type="SAM" id="Phobius"/>
    </source>
</evidence>
<evidence type="ECO:0000313" key="3">
    <source>
        <dbReference type="Proteomes" id="UP001500552"/>
    </source>
</evidence>